<dbReference type="CDD" id="cd16917">
    <property type="entry name" value="HATPase_UhpB-NarQ-NarX-like"/>
    <property type="match status" value="1"/>
</dbReference>
<dbReference type="Pfam" id="PF07730">
    <property type="entry name" value="HisKA_3"/>
    <property type="match status" value="1"/>
</dbReference>
<accession>A0AAU8HVU9</accession>
<evidence type="ECO:0000256" key="4">
    <source>
        <dbReference type="ARBA" id="ARBA00022777"/>
    </source>
</evidence>
<keyword evidence="5" id="KW-0902">Two-component regulatory system</keyword>
<dbReference type="InterPro" id="IPR036890">
    <property type="entry name" value="HATPase_C_sf"/>
</dbReference>
<feature type="transmembrane region" description="Helical" evidence="6">
    <location>
        <begin position="69"/>
        <end position="91"/>
    </location>
</feature>
<dbReference type="GO" id="GO:0016020">
    <property type="term" value="C:membrane"/>
    <property type="evidence" value="ECO:0007669"/>
    <property type="project" value="InterPro"/>
</dbReference>
<gene>
    <name evidence="8" type="ORF">PRVXH_000799</name>
</gene>
<dbReference type="InterPro" id="IPR050482">
    <property type="entry name" value="Sensor_HK_TwoCompSys"/>
</dbReference>
<sequence>MLPQQFVLLYLVYGFAFVNLGISALQQSSKLNSNFAFVNNIKYLGYFGVAHGITEFVTMLTWTGLYNDYYLQMFVFNSLLKAVSFVALFLFGANLLAPKFKRYFSFYISTVFSVWLMIFIFLGVRHGFVQHIDQPIYNIIFIRYFMAFPAGVITCIALLTDASAIRKSKIYKIAIKYRALAIAFLVYGLLDGLIVGYHDFFPANLINNDMFMEVFGFPVQVAKTLTGITINLLFLRIIYIFNWERDEKLQQLNQSKLVNDERRKLGREIHDNVIQDLFATGLQVEFAIKKEDDDLQQKLLLDIKKSINHSISSIRKFMIRDSSKVIDVEEFNENVKMLVEQFDKIIDAKVSFAYRIPDYNLGKLTKDTATQIYYIIQEGLSNVAKHSEASKVEILLTSSINTLEVRIMDNGIGFTMSETSSKNIGLNSMKQRAKQISGSFQINSEKNTGTEILISIPWGNISEQN</sequence>
<evidence type="ECO:0000256" key="3">
    <source>
        <dbReference type="ARBA" id="ARBA00022679"/>
    </source>
</evidence>
<protein>
    <recommendedName>
        <fullName evidence="2">histidine kinase</fullName>
        <ecNumber evidence="2">2.7.13.3</ecNumber>
    </recommendedName>
</protein>
<organism evidence="8">
    <name type="scientific">Proteinivorax hydrogeniformans</name>
    <dbReference type="NCBI Taxonomy" id="1826727"/>
    <lineage>
        <taxon>Bacteria</taxon>
        <taxon>Bacillati</taxon>
        <taxon>Bacillota</taxon>
        <taxon>Clostridia</taxon>
        <taxon>Eubacteriales</taxon>
        <taxon>Proteinivoracaceae</taxon>
        <taxon>Proteinivorax</taxon>
    </lineage>
</organism>
<name>A0AAU8HVU9_9FIRM</name>
<dbReference type="InterPro" id="IPR011712">
    <property type="entry name" value="Sig_transdc_His_kin_sub3_dim/P"/>
</dbReference>
<feature type="transmembrane region" description="Helical" evidence="6">
    <location>
        <begin position="217"/>
        <end position="241"/>
    </location>
</feature>
<dbReference type="AlphaFoldDB" id="A0AAU8HVU9"/>
<reference evidence="8" key="1">
    <citation type="journal article" date="2018" name="Antonie Van Leeuwenhoek">
        <title>Proteinivorax hydrogeniformans sp. nov., an anaerobic, haloalkaliphilic bacterium fermenting proteinaceous compounds with high hydrogen production.</title>
        <authorList>
            <person name="Boltyanskaya Y."/>
            <person name="Detkova E."/>
            <person name="Pimenov N."/>
            <person name="Kevbrin V."/>
        </authorList>
    </citation>
    <scope>NUCLEOTIDE SEQUENCE</scope>
    <source>
        <strain evidence="8">Z-710</strain>
    </source>
</reference>
<dbReference type="SUPFAM" id="SSF55874">
    <property type="entry name" value="ATPase domain of HSP90 chaperone/DNA topoisomerase II/histidine kinase"/>
    <property type="match status" value="1"/>
</dbReference>
<feature type="transmembrane region" description="Helical" evidence="6">
    <location>
        <begin position="6"/>
        <end position="22"/>
    </location>
</feature>
<dbReference type="Pfam" id="PF02518">
    <property type="entry name" value="HATPase_c"/>
    <property type="match status" value="1"/>
</dbReference>
<evidence type="ECO:0000256" key="1">
    <source>
        <dbReference type="ARBA" id="ARBA00000085"/>
    </source>
</evidence>
<dbReference type="EMBL" id="CP159485">
    <property type="protein sequence ID" value="XCI29477.1"/>
    <property type="molecule type" value="Genomic_DNA"/>
</dbReference>
<dbReference type="EC" id="2.7.13.3" evidence="2"/>
<feature type="transmembrane region" description="Helical" evidence="6">
    <location>
        <begin position="103"/>
        <end position="124"/>
    </location>
</feature>
<feature type="transmembrane region" description="Helical" evidence="6">
    <location>
        <begin position="43"/>
        <end position="63"/>
    </location>
</feature>
<feature type="transmembrane region" description="Helical" evidence="6">
    <location>
        <begin position="136"/>
        <end position="159"/>
    </location>
</feature>
<dbReference type="SMART" id="SM00387">
    <property type="entry name" value="HATPase_c"/>
    <property type="match status" value="1"/>
</dbReference>
<reference evidence="8" key="2">
    <citation type="submission" date="2024-06" db="EMBL/GenBank/DDBJ databases">
        <authorList>
            <person name="Petrova K.O."/>
            <person name="Toshchakov S.V."/>
            <person name="Boltjanskaja Y.V."/>
            <person name="Kevbrin V.V."/>
        </authorList>
    </citation>
    <scope>NUCLEOTIDE SEQUENCE</scope>
    <source>
        <strain evidence="8">Z-710</strain>
    </source>
</reference>
<evidence type="ECO:0000256" key="2">
    <source>
        <dbReference type="ARBA" id="ARBA00012438"/>
    </source>
</evidence>
<keyword evidence="6" id="KW-0472">Membrane</keyword>
<evidence type="ECO:0000313" key="8">
    <source>
        <dbReference type="EMBL" id="XCI29477.1"/>
    </source>
</evidence>
<dbReference type="GO" id="GO:0046983">
    <property type="term" value="F:protein dimerization activity"/>
    <property type="evidence" value="ECO:0007669"/>
    <property type="project" value="InterPro"/>
</dbReference>
<keyword evidence="6" id="KW-0812">Transmembrane</keyword>
<feature type="transmembrane region" description="Helical" evidence="6">
    <location>
        <begin position="179"/>
        <end position="197"/>
    </location>
</feature>
<dbReference type="Gene3D" id="1.20.5.1930">
    <property type="match status" value="1"/>
</dbReference>
<comment type="catalytic activity">
    <reaction evidence="1">
        <text>ATP + protein L-histidine = ADP + protein N-phospho-L-histidine.</text>
        <dbReference type="EC" id="2.7.13.3"/>
    </reaction>
</comment>
<dbReference type="PANTHER" id="PTHR24421">
    <property type="entry name" value="NITRATE/NITRITE SENSOR PROTEIN NARX-RELATED"/>
    <property type="match status" value="1"/>
</dbReference>
<dbReference type="RefSeq" id="WP_353894025.1">
    <property type="nucleotide sequence ID" value="NZ_CP159485.1"/>
</dbReference>
<dbReference type="GO" id="GO:0000155">
    <property type="term" value="F:phosphorelay sensor kinase activity"/>
    <property type="evidence" value="ECO:0007669"/>
    <property type="project" value="InterPro"/>
</dbReference>
<evidence type="ECO:0000256" key="5">
    <source>
        <dbReference type="ARBA" id="ARBA00023012"/>
    </source>
</evidence>
<dbReference type="InterPro" id="IPR003594">
    <property type="entry name" value="HATPase_dom"/>
</dbReference>
<keyword evidence="6" id="KW-1133">Transmembrane helix</keyword>
<keyword evidence="4 8" id="KW-0418">Kinase</keyword>
<feature type="domain" description="Histidine kinase/HSP90-like ATPase" evidence="7">
    <location>
        <begin position="367"/>
        <end position="460"/>
    </location>
</feature>
<keyword evidence="3" id="KW-0808">Transferase</keyword>
<evidence type="ECO:0000256" key="6">
    <source>
        <dbReference type="SAM" id="Phobius"/>
    </source>
</evidence>
<evidence type="ECO:0000259" key="7">
    <source>
        <dbReference type="SMART" id="SM00387"/>
    </source>
</evidence>
<dbReference type="Gene3D" id="3.30.565.10">
    <property type="entry name" value="Histidine kinase-like ATPase, C-terminal domain"/>
    <property type="match status" value="1"/>
</dbReference>
<proteinExistence type="predicted"/>